<dbReference type="Proteomes" id="UP000002432">
    <property type="component" value="Chromosome"/>
</dbReference>
<dbReference type="SUPFAM" id="SSF102114">
    <property type="entry name" value="Radical SAM enzymes"/>
    <property type="match status" value="1"/>
</dbReference>
<evidence type="ECO:0000313" key="7">
    <source>
        <dbReference type="Proteomes" id="UP000002432"/>
    </source>
</evidence>
<organism evidence="6 7">
    <name type="scientific">Koribacter versatilis (strain Ellin345)</name>
    <dbReference type="NCBI Taxonomy" id="204669"/>
    <lineage>
        <taxon>Bacteria</taxon>
        <taxon>Pseudomonadati</taxon>
        <taxon>Acidobacteriota</taxon>
        <taxon>Terriglobia</taxon>
        <taxon>Terriglobales</taxon>
        <taxon>Candidatus Korobacteraceae</taxon>
        <taxon>Candidatus Korobacter</taxon>
    </lineage>
</organism>
<dbReference type="GO" id="GO:0003824">
    <property type="term" value="F:catalytic activity"/>
    <property type="evidence" value="ECO:0007669"/>
    <property type="project" value="InterPro"/>
</dbReference>
<evidence type="ECO:0000256" key="5">
    <source>
        <dbReference type="ARBA" id="ARBA00023014"/>
    </source>
</evidence>
<dbReference type="NCBIfam" id="NF045502">
    <property type="entry name" value="variant_rSAM"/>
    <property type="match status" value="1"/>
</dbReference>
<evidence type="ECO:0000256" key="2">
    <source>
        <dbReference type="ARBA" id="ARBA00022691"/>
    </source>
</evidence>
<dbReference type="GO" id="GO:0051536">
    <property type="term" value="F:iron-sulfur cluster binding"/>
    <property type="evidence" value="ECO:0007669"/>
    <property type="project" value="UniProtKB-KW"/>
</dbReference>
<keyword evidence="4" id="KW-0408">Iron</keyword>
<sequence length="446" mass="50102">MSTYRAIHEHIEQHPSLPPEAVIKADLLRRGICFTDEALIPPPGADLPQHQPKSYFIFSFDMVKQSELDEAHKWRAPEEIALTGGPLELRRTIVSVRLNPESPYRIVVHEGQRWLETEGQKLAQVALPPFPPYYAEKLTDGRAVAEIAPTIQWGYLIYLTVFRVCQYFGEKEECQFCDINHNYRQQIAAKRPYTGVKKVEDIVAAMEKIAAVENPSKAYTITGGSVTSQIGGESEVEFYSKYVEAIEARFPRRWIGKVVTQAWPVEDVKRLKASGAQIYHPNYEVWDANLFAKLCPGKERYIGHDTWIRRIVEAAEVFGPAKVIPNFVGGIEMAAPYGFTDVEEAVRSTGEGLDFFMSKGITPRFTTWCPEPTTPLGKLNPEGAPLEYHLRLLEVYRDTVEKHNLAPPPGYGEAGPGRAVFSVSPFMDVLGMGEEDQVRSSEALSS</sequence>
<keyword evidence="3" id="KW-0479">Metal-binding</keyword>
<evidence type="ECO:0000256" key="3">
    <source>
        <dbReference type="ARBA" id="ARBA00022723"/>
    </source>
</evidence>
<dbReference type="EnsemblBacteria" id="ABF41258">
    <property type="protein sequence ID" value="ABF41258"/>
    <property type="gene ID" value="Acid345_2257"/>
</dbReference>
<dbReference type="EMBL" id="CP000360">
    <property type="protein sequence ID" value="ABF41258.1"/>
    <property type="molecule type" value="Genomic_DNA"/>
</dbReference>
<keyword evidence="5" id="KW-0411">Iron-sulfur</keyword>
<keyword evidence="2" id="KW-0949">S-adenosyl-L-methionine</keyword>
<dbReference type="InterPro" id="IPR058240">
    <property type="entry name" value="rSAM_sf"/>
</dbReference>
<dbReference type="SFLD" id="SFLDS00029">
    <property type="entry name" value="Radical_SAM"/>
    <property type="match status" value="1"/>
</dbReference>
<proteinExistence type="predicted"/>
<dbReference type="GO" id="GO:0046872">
    <property type="term" value="F:metal ion binding"/>
    <property type="evidence" value="ECO:0007669"/>
    <property type="project" value="UniProtKB-KW"/>
</dbReference>
<evidence type="ECO:0000256" key="4">
    <source>
        <dbReference type="ARBA" id="ARBA00023004"/>
    </source>
</evidence>
<comment type="cofactor">
    <cofactor evidence="1">
        <name>[4Fe-4S] cluster</name>
        <dbReference type="ChEBI" id="CHEBI:49883"/>
    </cofactor>
</comment>
<dbReference type="eggNOG" id="COG1032">
    <property type="taxonomic scope" value="Bacteria"/>
</dbReference>
<dbReference type="OrthoDB" id="5391057at2"/>
<dbReference type="HOGENOM" id="CLU_054532_0_0_0"/>
<evidence type="ECO:0000313" key="6">
    <source>
        <dbReference type="EMBL" id="ABF41258.1"/>
    </source>
</evidence>
<dbReference type="STRING" id="204669.Acid345_2257"/>
<reference evidence="6 7" key="1">
    <citation type="journal article" date="2009" name="Appl. Environ. Microbiol.">
        <title>Three genomes from the phylum Acidobacteria provide insight into the lifestyles of these microorganisms in soils.</title>
        <authorList>
            <person name="Ward N.L."/>
            <person name="Challacombe J.F."/>
            <person name="Janssen P.H."/>
            <person name="Henrissat B."/>
            <person name="Coutinho P.M."/>
            <person name="Wu M."/>
            <person name="Xie G."/>
            <person name="Haft D.H."/>
            <person name="Sait M."/>
            <person name="Badger J."/>
            <person name="Barabote R.D."/>
            <person name="Bradley B."/>
            <person name="Brettin T.S."/>
            <person name="Brinkac L.M."/>
            <person name="Bruce D."/>
            <person name="Creasy T."/>
            <person name="Daugherty S.C."/>
            <person name="Davidsen T.M."/>
            <person name="DeBoy R.T."/>
            <person name="Detter J.C."/>
            <person name="Dodson R.J."/>
            <person name="Durkin A.S."/>
            <person name="Ganapathy A."/>
            <person name="Gwinn-Giglio M."/>
            <person name="Han C.S."/>
            <person name="Khouri H."/>
            <person name="Kiss H."/>
            <person name="Kothari S.P."/>
            <person name="Madupu R."/>
            <person name="Nelson K.E."/>
            <person name="Nelson W.C."/>
            <person name="Paulsen I."/>
            <person name="Penn K."/>
            <person name="Ren Q."/>
            <person name="Rosovitz M.J."/>
            <person name="Selengut J.D."/>
            <person name="Shrivastava S."/>
            <person name="Sullivan S.A."/>
            <person name="Tapia R."/>
            <person name="Thompson L.S."/>
            <person name="Watkins K.L."/>
            <person name="Yang Q."/>
            <person name="Yu C."/>
            <person name="Zafar N."/>
            <person name="Zhou L."/>
            <person name="Kuske C.R."/>
        </authorList>
    </citation>
    <scope>NUCLEOTIDE SEQUENCE [LARGE SCALE GENOMIC DNA]</scope>
    <source>
        <strain evidence="6 7">Ellin345</strain>
    </source>
</reference>
<dbReference type="KEGG" id="aba:Acid345_2257"/>
<dbReference type="InterPro" id="IPR013785">
    <property type="entry name" value="Aldolase_TIM"/>
</dbReference>
<dbReference type="InterPro" id="IPR007197">
    <property type="entry name" value="rSAM"/>
</dbReference>
<dbReference type="RefSeq" id="WP_011523059.1">
    <property type="nucleotide sequence ID" value="NC_008009.1"/>
</dbReference>
<protein>
    <submittedName>
        <fullName evidence="6">Fe-S protein, radical SAM family</fullName>
    </submittedName>
</protein>
<dbReference type="Gene3D" id="3.20.20.70">
    <property type="entry name" value="Aldolase class I"/>
    <property type="match status" value="1"/>
</dbReference>
<accession>Q1IPE2</accession>
<name>Q1IPE2_KORVE</name>
<keyword evidence="7" id="KW-1185">Reference proteome</keyword>
<dbReference type="AlphaFoldDB" id="Q1IPE2"/>
<evidence type="ECO:0000256" key="1">
    <source>
        <dbReference type="ARBA" id="ARBA00001966"/>
    </source>
</evidence>
<gene>
    <name evidence="6" type="ordered locus">Acid345_2257</name>
</gene>